<evidence type="ECO:0000313" key="10">
    <source>
        <dbReference type="EMBL" id="EIJ42915.1"/>
    </source>
</evidence>
<evidence type="ECO:0000256" key="6">
    <source>
        <dbReference type="SAM" id="Coils"/>
    </source>
</evidence>
<dbReference type="InterPro" id="IPR004089">
    <property type="entry name" value="MCPsignal_dom"/>
</dbReference>
<keyword evidence="11" id="KW-1185">Reference proteome</keyword>
<dbReference type="HOGENOM" id="CLU_000445_107_20_6"/>
<feature type="transmembrane region" description="Helical" evidence="7">
    <location>
        <begin position="12"/>
        <end position="34"/>
    </location>
</feature>
<dbReference type="STRING" id="395493.BegalDRAFT_2049"/>
<feature type="coiled-coil region" evidence="6">
    <location>
        <begin position="696"/>
        <end position="727"/>
    </location>
</feature>
<dbReference type="SMART" id="SM00283">
    <property type="entry name" value="MA"/>
    <property type="match status" value="1"/>
</dbReference>
<dbReference type="FunFam" id="1.10.287.950:FF:000001">
    <property type="entry name" value="Methyl-accepting chemotaxis sensory transducer"/>
    <property type="match status" value="1"/>
</dbReference>
<dbReference type="Gene3D" id="1.10.287.950">
    <property type="entry name" value="Methyl-accepting chemotaxis protein"/>
    <property type="match status" value="1"/>
</dbReference>
<dbReference type="GO" id="GO:0006935">
    <property type="term" value="P:chemotaxis"/>
    <property type="evidence" value="ECO:0007669"/>
    <property type="project" value="TreeGrafter"/>
</dbReference>
<evidence type="ECO:0000256" key="2">
    <source>
        <dbReference type="ARBA" id="ARBA00022481"/>
    </source>
</evidence>
<keyword evidence="7" id="KW-0472">Membrane</keyword>
<dbReference type="OrthoDB" id="2489132at2"/>
<feature type="domain" description="HAMP" evidence="9">
    <location>
        <begin position="211"/>
        <end position="265"/>
    </location>
</feature>
<keyword evidence="2" id="KW-0488">Methylation</keyword>
<dbReference type="Proteomes" id="UP000005744">
    <property type="component" value="Unassembled WGS sequence"/>
</dbReference>
<reference evidence="10 11" key="1">
    <citation type="submission" date="2011-11" db="EMBL/GenBank/DDBJ databases">
        <title>Improved High-Quality Draft sequence of Beggiatoa alba B18lD.</title>
        <authorList>
            <consortium name="US DOE Joint Genome Institute"/>
            <person name="Lucas S."/>
            <person name="Han J."/>
            <person name="Lapidus A."/>
            <person name="Cheng J.-F."/>
            <person name="Goodwin L."/>
            <person name="Pitluck S."/>
            <person name="Peters L."/>
            <person name="Mikhailova N."/>
            <person name="Held B."/>
            <person name="Detter J.C."/>
            <person name="Han C."/>
            <person name="Tapia R."/>
            <person name="Land M."/>
            <person name="Hauser L."/>
            <person name="Kyrpides N."/>
            <person name="Ivanova N."/>
            <person name="Pagani I."/>
            <person name="Samuel K."/>
            <person name="Teske A."/>
            <person name="Mueller J."/>
            <person name="Woyke T."/>
        </authorList>
    </citation>
    <scope>NUCLEOTIDE SEQUENCE [LARGE SCALE GENOMIC DNA]</scope>
    <source>
        <strain evidence="10 11">B18LD</strain>
    </source>
</reference>
<dbReference type="GO" id="GO:0007165">
    <property type="term" value="P:signal transduction"/>
    <property type="evidence" value="ECO:0007669"/>
    <property type="project" value="UniProtKB-KW"/>
</dbReference>
<accession>I3CH22</accession>
<proteinExistence type="inferred from homology"/>
<evidence type="ECO:0000256" key="5">
    <source>
        <dbReference type="PROSITE-ProRule" id="PRU00284"/>
    </source>
</evidence>
<evidence type="ECO:0000256" key="3">
    <source>
        <dbReference type="ARBA" id="ARBA00023224"/>
    </source>
</evidence>
<dbReference type="SMART" id="SM00304">
    <property type="entry name" value="HAMP"/>
    <property type="match status" value="2"/>
</dbReference>
<keyword evidence="3 5" id="KW-0807">Transducer</keyword>
<dbReference type="CDD" id="cd06225">
    <property type="entry name" value="HAMP"/>
    <property type="match status" value="1"/>
</dbReference>
<evidence type="ECO:0000259" key="9">
    <source>
        <dbReference type="PROSITE" id="PS50885"/>
    </source>
</evidence>
<dbReference type="InterPro" id="IPR051310">
    <property type="entry name" value="MCP_chemotaxis"/>
</dbReference>
<feature type="domain" description="Methyl-accepting transducer" evidence="8">
    <location>
        <begin position="489"/>
        <end position="718"/>
    </location>
</feature>
<comment type="subcellular location">
    <subcellularLocation>
        <location evidence="1">Membrane</location>
    </subcellularLocation>
</comment>
<evidence type="ECO:0000259" key="8">
    <source>
        <dbReference type="PROSITE" id="PS50111"/>
    </source>
</evidence>
<evidence type="ECO:0000313" key="11">
    <source>
        <dbReference type="Proteomes" id="UP000005744"/>
    </source>
</evidence>
<dbReference type="AlphaFoldDB" id="I3CH22"/>
<dbReference type="GO" id="GO:0005886">
    <property type="term" value="C:plasma membrane"/>
    <property type="evidence" value="ECO:0007669"/>
    <property type="project" value="TreeGrafter"/>
</dbReference>
<dbReference type="EMBL" id="JH600070">
    <property type="protein sequence ID" value="EIJ42915.1"/>
    <property type="molecule type" value="Genomic_DNA"/>
</dbReference>
<keyword evidence="6" id="KW-0175">Coiled coil</keyword>
<organism evidence="10 11">
    <name type="scientific">Beggiatoa alba B18LD</name>
    <dbReference type="NCBI Taxonomy" id="395493"/>
    <lineage>
        <taxon>Bacteria</taxon>
        <taxon>Pseudomonadati</taxon>
        <taxon>Pseudomonadota</taxon>
        <taxon>Gammaproteobacteria</taxon>
        <taxon>Thiotrichales</taxon>
        <taxon>Thiotrichaceae</taxon>
        <taxon>Beggiatoa</taxon>
    </lineage>
</organism>
<dbReference type="Pfam" id="PF18947">
    <property type="entry name" value="HAMP_2"/>
    <property type="match status" value="1"/>
</dbReference>
<dbReference type="SUPFAM" id="SSF58104">
    <property type="entry name" value="Methyl-accepting chemotaxis protein (MCP) signaling domain"/>
    <property type="match status" value="1"/>
</dbReference>
<keyword evidence="7" id="KW-0812">Transmembrane</keyword>
<dbReference type="Gene3D" id="3.30.450.20">
    <property type="entry name" value="PAS domain"/>
    <property type="match status" value="1"/>
</dbReference>
<dbReference type="InterPro" id="IPR003660">
    <property type="entry name" value="HAMP_dom"/>
</dbReference>
<gene>
    <name evidence="10" type="ORF">BegalDRAFT_2049</name>
</gene>
<feature type="coiled-coil region" evidence="6">
    <location>
        <begin position="250"/>
        <end position="284"/>
    </location>
</feature>
<feature type="transmembrane region" description="Helical" evidence="7">
    <location>
        <begin position="189"/>
        <end position="209"/>
    </location>
</feature>
<dbReference type="Gene3D" id="6.10.340.10">
    <property type="match status" value="1"/>
</dbReference>
<dbReference type="GO" id="GO:0004888">
    <property type="term" value="F:transmembrane signaling receptor activity"/>
    <property type="evidence" value="ECO:0007669"/>
    <property type="project" value="TreeGrafter"/>
</dbReference>
<dbReference type="RefSeq" id="WP_002686169.1">
    <property type="nucleotide sequence ID" value="NZ_JH600070.1"/>
</dbReference>
<feature type="domain" description="HAMP" evidence="9">
    <location>
        <begin position="432"/>
        <end position="484"/>
    </location>
</feature>
<dbReference type="eggNOG" id="COG0840">
    <property type="taxonomic scope" value="Bacteria"/>
</dbReference>
<keyword evidence="7" id="KW-1133">Transmembrane helix</keyword>
<dbReference type="CDD" id="cd11386">
    <property type="entry name" value="MCP_signal"/>
    <property type="match status" value="1"/>
</dbReference>
<evidence type="ECO:0000256" key="1">
    <source>
        <dbReference type="ARBA" id="ARBA00004370"/>
    </source>
</evidence>
<dbReference type="PANTHER" id="PTHR43531:SF14">
    <property type="entry name" value="METHYL-ACCEPTING CHEMOTAXIS PROTEIN I-RELATED"/>
    <property type="match status" value="1"/>
</dbReference>
<dbReference type="Pfam" id="PF00015">
    <property type="entry name" value="MCPsignal"/>
    <property type="match status" value="1"/>
</dbReference>
<name>I3CH22_9GAMM</name>
<dbReference type="PANTHER" id="PTHR43531">
    <property type="entry name" value="PROTEIN ICFG"/>
    <property type="match status" value="1"/>
</dbReference>
<comment type="similarity">
    <text evidence="4">Belongs to the methyl-accepting chemotaxis (MCP) protein family.</text>
</comment>
<dbReference type="Pfam" id="PF00672">
    <property type="entry name" value="HAMP"/>
    <property type="match status" value="1"/>
</dbReference>
<evidence type="ECO:0000256" key="4">
    <source>
        <dbReference type="ARBA" id="ARBA00029447"/>
    </source>
</evidence>
<sequence length="746" mass="83339">MRFVTNSMQNKFILVVSCFVLFILTTVISTLYVVNSQTTDAEQLNIASRQQVLIVQLENETNALILALESASSVEERRQKLNQMRQLFDQSLTALQSGGEIANDINQLITLPPADTKSLEELQHVANLWKIVQTNLDILLDPQVDILADNFYDALAVLHKSWQPLFENTQHASFTLEAVSKDKVQYLKIILLSALILTLFVAILAIWFGKRTIVKPTRLMLNALNTLLTEKINFAERLPDFGTDEIGKIAKSINAMRQNLQNTYERIRQNNEAAQRINQALDKAAVNILISDNTHTIIYLNEAAQHLFNTLEQHLREHIPNFNSSHLLNSSTSHFPTHQIEYLESLKTTYQTEFVIGHIHLQVIITPVISKDDERLGWITEWRDKTVDIAIEQEVNHAMRAAETGDFSQRVDLVGKTGFYKVQSAALNRTLSYIQQIIEELHDVFNALATGNLNKTIVKDYQGSLAKLKTDLNSTVNTLTNIIQVIQQTADAVNHVAGEISESNQILNQRTEQQAAALEETATNMTQMTESVQKNAQNARMANQMVLETRQLANESKSVLEKAILAMQRISQQSQKITEILSVIDDIAFQTNLLALNAAIEAARAGEQGRGFSVVAAEVRYLAQRSATAAKEIKELIKNSVTQIEEGKNIVNNSGVTLQRIASAVQTVSELIATITTASQEQADGIQQVSVAITQMEAITQQNASLVEEANNISQAMRGQAQHLQQQIAFFNIETKQEINDIANVL</sequence>
<dbReference type="PROSITE" id="PS50111">
    <property type="entry name" value="CHEMOTAXIS_TRANSDUC_2"/>
    <property type="match status" value="1"/>
</dbReference>
<evidence type="ECO:0000256" key="7">
    <source>
        <dbReference type="SAM" id="Phobius"/>
    </source>
</evidence>
<dbReference type="PROSITE" id="PS50885">
    <property type="entry name" value="HAMP"/>
    <property type="match status" value="2"/>
</dbReference>
<protein>
    <submittedName>
        <fullName evidence="10">Methyl-accepting chemotaxis protein</fullName>
    </submittedName>
</protein>